<organism evidence="2 3">
    <name type="scientific">Niallia taxi</name>
    <dbReference type="NCBI Taxonomy" id="2499688"/>
    <lineage>
        <taxon>Bacteria</taxon>
        <taxon>Bacillati</taxon>
        <taxon>Bacillota</taxon>
        <taxon>Bacilli</taxon>
        <taxon>Bacillales</taxon>
        <taxon>Bacillaceae</taxon>
        <taxon>Niallia</taxon>
    </lineage>
</organism>
<sequence length="300" mass="34189">MSKLHENELDVNFNLARDLINEQFPQFSMLPITPVNTVGTVNHVYRLGQELYIRLPRVKEWADIEKEWNWISYLAPRLSLKIPEPIALGKPTASYPVNWGIYKWIEGNNYSEELIHDETEAAKDLADFVNELHSLDVPTDAPKAGRLPLLELNQKTLESIYDAGDLLEKDRVLAAWEDACKASVWNGKPVWIHADLLRPNLLVHSGRLAAIIDFGGVGIGDPAFDLIPAWTIFNSQGRKVFRNSIHADKDTWLRARGYALHQAVLIIPYYRVTNPRFVTLAKRTVDEILADMDTENNKIK</sequence>
<feature type="domain" description="Aminoglycoside phosphotransferase" evidence="1">
    <location>
        <begin position="39"/>
        <end position="258"/>
    </location>
</feature>
<dbReference type="Pfam" id="PF01636">
    <property type="entry name" value="APH"/>
    <property type="match status" value="1"/>
</dbReference>
<name>A0A437K9G8_9BACI</name>
<proteinExistence type="predicted"/>
<evidence type="ECO:0000259" key="1">
    <source>
        <dbReference type="Pfam" id="PF01636"/>
    </source>
</evidence>
<dbReference type="Proteomes" id="UP000288024">
    <property type="component" value="Unassembled WGS sequence"/>
</dbReference>
<protein>
    <submittedName>
        <fullName evidence="2">Aminoglycoside phosphotransferase family protein</fullName>
    </submittedName>
</protein>
<gene>
    <name evidence="2" type="ORF">EM808_16850</name>
</gene>
<dbReference type="InterPro" id="IPR011009">
    <property type="entry name" value="Kinase-like_dom_sf"/>
</dbReference>
<dbReference type="InterPro" id="IPR002575">
    <property type="entry name" value="Aminoglycoside_PTrfase"/>
</dbReference>
<dbReference type="RefSeq" id="WP_127739358.1">
    <property type="nucleotide sequence ID" value="NZ_RZTZ01000006.1"/>
</dbReference>
<dbReference type="InterPro" id="IPR051678">
    <property type="entry name" value="AGP_Transferase"/>
</dbReference>
<accession>A0A437K9G8</accession>
<dbReference type="SUPFAM" id="SSF56112">
    <property type="entry name" value="Protein kinase-like (PK-like)"/>
    <property type="match status" value="1"/>
</dbReference>
<dbReference type="Gene3D" id="3.30.200.20">
    <property type="entry name" value="Phosphorylase Kinase, domain 1"/>
    <property type="match status" value="1"/>
</dbReference>
<dbReference type="GO" id="GO:0016740">
    <property type="term" value="F:transferase activity"/>
    <property type="evidence" value="ECO:0007669"/>
    <property type="project" value="UniProtKB-KW"/>
</dbReference>
<dbReference type="CDD" id="cd05155">
    <property type="entry name" value="APH_ChoK_like_1"/>
    <property type="match status" value="1"/>
</dbReference>
<keyword evidence="2" id="KW-0808">Transferase</keyword>
<dbReference type="Gene3D" id="3.90.1200.10">
    <property type="match status" value="1"/>
</dbReference>
<keyword evidence="3" id="KW-1185">Reference proteome</keyword>
<dbReference type="EMBL" id="RZTZ01000006">
    <property type="protein sequence ID" value="RVT60886.1"/>
    <property type="molecule type" value="Genomic_DNA"/>
</dbReference>
<evidence type="ECO:0000313" key="2">
    <source>
        <dbReference type="EMBL" id="RVT60886.1"/>
    </source>
</evidence>
<dbReference type="PANTHER" id="PTHR21310">
    <property type="entry name" value="AMINOGLYCOSIDE PHOSPHOTRANSFERASE-RELATED-RELATED"/>
    <property type="match status" value="1"/>
</dbReference>
<dbReference type="PANTHER" id="PTHR21310:SF42">
    <property type="entry name" value="BIFUNCTIONAL AAC_APH"/>
    <property type="match status" value="1"/>
</dbReference>
<reference evidence="2 3" key="1">
    <citation type="submission" date="2019-01" db="EMBL/GenBank/DDBJ databases">
        <title>Bacillus sp. M5HDSG1-1, whole genome shotgun sequence.</title>
        <authorList>
            <person name="Tuo L."/>
        </authorList>
    </citation>
    <scope>NUCLEOTIDE SEQUENCE [LARGE SCALE GENOMIC DNA]</scope>
    <source>
        <strain evidence="2 3">M5HDSG1-1</strain>
    </source>
</reference>
<comment type="caution">
    <text evidence="2">The sequence shown here is derived from an EMBL/GenBank/DDBJ whole genome shotgun (WGS) entry which is preliminary data.</text>
</comment>
<dbReference type="AlphaFoldDB" id="A0A437K9G8"/>
<evidence type="ECO:0000313" key="3">
    <source>
        <dbReference type="Proteomes" id="UP000288024"/>
    </source>
</evidence>